<evidence type="ECO:0000256" key="2">
    <source>
        <dbReference type="PROSITE-ProRule" id="PRU00335"/>
    </source>
</evidence>
<keyword evidence="1 2" id="KW-0238">DNA-binding</keyword>
<dbReference type="InterPro" id="IPR023772">
    <property type="entry name" value="DNA-bd_HTH_TetR-type_CS"/>
</dbReference>
<dbReference type="PROSITE" id="PS01081">
    <property type="entry name" value="HTH_TETR_1"/>
    <property type="match status" value="1"/>
</dbReference>
<dbReference type="InterPro" id="IPR013570">
    <property type="entry name" value="Tscrpt_reg_YsiA_C"/>
</dbReference>
<gene>
    <name evidence="4" type="ORF">DXN05_09015</name>
</gene>
<evidence type="ECO:0000256" key="1">
    <source>
        <dbReference type="ARBA" id="ARBA00023125"/>
    </source>
</evidence>
<dbReference type="Gene3D" id="1.10.357.10">
    <property type="entry name" value="Tetracycline Repressor, domain 2"/>
    <property type="match status" value="1"/>
</dbReference>
<name>A0A3E1NLV2_9BACT</name>
<dbReference type="PANTHER" id="PTHR43479">
    <property type="entry name" value="ACREF/ENVCD OPERON REPRESSOR-RELATED"/>
    <property type="match status" value="1"/>
</dbReference>
<dbReference type="SUPFAM" id="SSF46689">
    <property type="entry name" value="Homeodomain-like"/>
    <property type="match status" value="1"/>
</dbReference>
<dbReference type="Proteomes" id="UP000261284">
    <property type="component" value="Unassembled WGS sequence"/>
</dbReference>
<dbReference type="InterPro" id="IPR009057">
    <property type="entry name" value="Homeodomain-like_sf"/>
</dbReference>
<reference evidence="4 5" key="1">
    <citation type="submission" date="2018-08" db="EMBL/GenBank/DDBJ databases">
        <title>Chitinophagaceae sp. K23C18032701, a novel bacterium isolated from forest soil.</title>
        <authorList>
            <person name="Wang C."/>
        </authorList>
    </citation>
    <scope>NUCLEOTIDE SEQUENCE [LARGE SCALE GENOMIC DNA]</scope>
    <source>
        <strain evidence="4 5">K23C18032701</strain>
    </source>
</reference>
<dbReference type="GO" id="GO:0003677">
    <property type="term" value="F:DNA binding"/>
    <property type="evidence" value="ECO:0007669"/>
    <property type="project" value="UniProtKB-UniRule"/>
</dbReference>
<feature type="domain" description="HTH tetR-type" evidence="3">
    <location>
        <begin position="3"/>
        <end position="63"/>
    </location>
</feature>
<dbReference type="PANTHER" id="PTHR43479:SF11">
    <property type="entry name" value="ACREF_ENVCD OPERON REPRESSOR-RELATED"/>
    <property type="match status" value="1"/>
</dbReference>
<dbReference type="OrthoDB" id="9789566at2"/>
<dbReference type="Pfam" id="PF00440">
    <property type="entry name" value="TetR_N"/>
    <property type="match status" value="1"/>
</dbReference>
<evidence type="ECO:0000259" key="3">
    <source>
        <dbReference type="PROSITE" id="PS50977"/>
    </source>
</evidence>
<dbReference type="InterPro" id="IPR001647">
    <property type="entry name" value="HTH_TetR"/>
</dbReference>
<organism evidence="4 5">
    <name type="scientific">Deminuibacter soli</name>
    <dbReference type="NCBI Taxonomy" id="2291815"/>
    <lineage>
        <taxon>Bacteria</taxon>
        <taxon>Pseudomonadati</taxon>
        <taxon>Bacteroidota</taxon>
        <taxon>Chitinophagia</taxon>
        <taxon>Chitinophagales</taxon>
        <taxon>Chitinophagaceae</taxon>
        <taxon>Deminuibacter</taxon>
    </lineage>
</organism>
<dbReference type="PROSITE" id="PS50977">
    <property type="entry name" value="HTH_TETR_2"/>
    <property type="match status" value="1"/>
</dbReference>
<accession>A0A3E1NLV2</accession>
<dbReference type="Pfam" id="PF08359">
    <property type="entry name" value="TetR_C_4"/>
    <property type="match status" value="1"/>
</dbReference>
<feature type="DNA-binding region" description="H-T-H motif" evidence="2">
    <location>
        <begin position="26"/>
        <end position="45"/>
    </location>
</feature>
<proteinExistence type="predicted"/>
<dbReference type="EMBL" id="QTJU01000002">
    <property type="protein sequence ID" value="RFM28897.1"/>
    <property type="molecule type" value="Genomic_DNA"/>
</dbReference>
<sequence length="208" mass="23758">MGTDKKEHIINTAIELFAVKGFEGTSIRDLAAAAGVNIAMINYYFGSKEKLFESMVEEKAAYTRIELTEIMSNTSLNAAGKIDRIVEGFVERLFRNRHFHRVIHQELMLGDRQAMQDMIVNILYPNSQLIKQILLDGIASGEFNKVDVELTVATLIGTINYLLQSKKFCLKILDETETYVPYEDEEFKTRVKTHLKAVLHIHLVHQPK</sequence>
<dbReference type="InterPro" id="IPR036271">
    <property type="entry name" value="Tet_transcr_reg_TetR-rel_C_sf"/>
</dbReference>
<dbReference type="AlphaFoldDB" id="A0A3E1NLV2"/>
<protein>
    <submittedName>
        <fullName evidence="4">TetR/AcrR family transcriptional regulator</fullName>
    </submittedName>
</protein>
<dbReference type="PRINTS" id="PR00455">
    <property type="entry name" value="HTHTETR"/>
</dbReference>
<comment type="caution">
    <text evidence="4">The sequence shown here is derived from an EMBL/GenBank/DDBJ whole genome shotgun (WGS) entry which is preliminary data.</text>
</comment>
<keyword evidence="5" id="KW-1185">Reference proteome</keyword>
<dbReference type="RefSeq" id="WP_116846884.1">
    <property type="nucleotide sequence ID" value="NZ_QTJU01000002.1"/>
</dbReference>
<dbReference type="InterPro" id="IPR050624">
    <property type="entry name" value="HTH-type_Tx_Regulator"/>
</dbReference>
<dbReference type="SUPFAM" id="SSF48498">
    <property type="entry name" value="Tetracyclin repressor-like, C-terminal domain"/>
    <property type="match status" value="1"/>
</dbReference>
<evidence type="ECO:0000313" key="5">
    <source>
        <dbReference type="Proteomes" id="UP000261284"/>
    </source>
</evidence>
<evidence type="ECO:0000313" key="4">
    <source>
        <dbReference type="EMBL" id="RFM28897.1"/>
    </source>
</evidence>